<dbReference type="InterPro" id="IPR011330">
    <property type="entry name" value="Glyco_hydro/deAcase_b/a-brl"/>
</dbReference>
<accession>A0A7G9SC74</accession>
<evidence type="ECO:0000256" key="6">
    <source>
        <dbReference type="ARBA" id="ARBA00032976"/>
    </source>
</evidence>
<sequence>MRWAILLILALFGWSAPAVAQKRIALSFDDVPRGRGAFLAPDQRTARLITGLKAAGVRQAVFFVTPGNLAEPDGAGGERRIARYAAAGHVLANHSFAHRHLNAIPAADYLADIDRAERWLRGRPGHRPWFRFPFLDEGQGDKAKRDAVRAGLKARGLANGYVTVDGSDWNLETLTVEAATAGRKIDRKALRDLYVETMVEASEFYDRLAVKTTGRSPVHMLLLHETDLAALYIRDLVAGLRKRGWTIVSADEAYADPIAALAMRVDVPSAQGTLTEAIAWAAGEPEPRWYERNNTELQGRLFRERVLHEATK</sequence>
<dbReference type="SUPFAM" id="SSF88713">
    <property type="entry name" value="Glycoside hydrolase/deacetylase"/>
    <property type="match status" value="1"/>
</dbReference>
<dbReference type="EMBL" id="CP060717">
    <property type="protein sequence ID" value="QNN65449.1"/>
    <property type="molecule type" value="Genomic_DNA"/>
</dbReference>
<dbReference type="GO" id="GO:0016810">
    <property type="term" value="F:hydrolase activity, acting on carbon-nitrogen (but not peptide) bonds"/>
    <property type="evidence" value="ECO:0007669"/>
    <property type="project" value="InterPro"/>
</dbReference>
<keyword evidence="10" id="KW-1185">Reference proteome</keyword>
<dbReference type="PANTHER" id="PTHR10587">
    <property type="entry name" value="GLYCOSYL TRANSFERASE-RELATED"/>
    <property type="match status" value="1"/>
</dbReference>
<evidence type="ECO:0000256" key="7">
    <source>
        <dbReference type="SAM" id="SignalP"/>
    </source>
</evidence>
<dbReference type="RefSeq" id="WP_187542441.1">
    <property type="nucleotide sequence ID" value="NZ_CP060717.1"/>
</dbReference>
<dbReference type="GO" id="GO:0005975">
    <property type="term" value="P:carbohydrate metabolic process"/>
    <property type="evidence" value="ECO:0007669"/>
    <property type="project" value="InterPro"/>
</dbReference>
<dbReference type="PANTHER" id="PTHR10587:SF133">
    <property type="entry name" value="CHITIN DEACETYLASE 1-RELATED"/>
    <property type="match status" value="1"/>
</dbReference>
<proteinExistence type="inferred from homology"/>
<evidence type="ECO:0000256" key="3">
    <source>
        <dbReference type="ARBA" id="ARBA00020071"/>
    </source>
</evidence>
<reference evidence="9 10" key="1">
    <citation type="submission" date="2020-08" db="EMBL/GenBank/DDBJ databases">
        <title>Genome sequence of Sphingomonas rhizophila KACC 19189T.</title>
        <authorList>
            <person name="Hyun D.-W."/>
            <person name="Bae J.-W."/>
        </authorList>
    </citation>
    <scope>NUCLEOTIDE SEQUENCE [LARGE SCALE GENOMIC DNA]</scope>
    <source>
        <strain evidence="9 10">KACC 19189</strain>
    </source>
</reference>
<keyword evidence="4" id="KW-0479">Metal-binding</keyword>
<protein>
    <recommendedName>
        <fullName evidence="3">Chitooligosaccharide deacetylase</fullName>
    </recommendedName>
    <alternativeName>
        <fullName evidence="6">Nodulation protein B</fullName>
    </alternativeName>
</protein>
<evidence type="ECO:0000256" key="5">
    <source>
        <dbReference type="ARBA" id="ARBA00022801"/>
    </source>
</evidence>
<dbReference type="AlphaFoldDB" id="A0A7G9SC74"/>
<keyword evidence="7" id="KW-0732">Signal</keyword>
<dbReference type="Proteomes" id="UP000515955">
    <property type="component" value="Chromosome"/>
</dbReference>
<evidence type="ECO:0000259" key="8">
    <source>
        <dbReference type="PROSITE" id="PS51677"/>
    </source>
</evidence>
<dbReference type="InterPro" id="IPR002509">
    <property type="entry name" value="NODB_dom"/>
</dbReference>
<comment type="similarity">
    <text evidence="2">Belongs to the polysaccharide deacetylase family.</text>
</comment>
<gene>
    <name evidence="9" type="ORF">H9L12_02220</name>
</gene>
<dbReference type="GO" id="GO:0046872">
    <property type="term" value="F:metal ion binding"/>
    <property type="evidence" value="ECO:0007669"/>
    <property type="project" value="UniProtKB-KW"/>
</dbReference>
<organism evidence="9 10">
    <name type="scientific">Sphingomonas rhizophila</name>
    <dbReference type="NCBI Taxonomy" id="2071607"/>
    <lineage>
        <taxon>Bacteria</taxon>
        <taxon>Pseudomonadati</taxon>
        <taxon>Pseudomonadota</taxon>
        <taxon>Alphaproteobacteria</taxon>
        <taxon>Sphingomonadales</taxon>
        <taxon>Sphingomonadaceae</taxon>
        <taxon>Sphingomonas</taxon>
    </lineage>
</organism>
<dbReference type="GO" id="GO:0016020">
    <property type="term" value="C:membrane"/>
    <property type="evidence" value="ECO:0007669"/>
    <property type="project" value="TreeGrafter"/>
</dbReference>
<comment type="function">
    <text evidence="1">Is involved in generating a small heat-stable compound (Nod), an acylated oligomer of N-acetylglucosamine, that stimulates mitosis in various plant protoplasts.</text>
</comment>
<evidence type="ECO:0000313" key="9">
    <source>
        <dbReference type="EMBL" id="QNN65449.1"/>
    </source>
</evidence>
<keyword evidence="5" id="KW-0378">Hydrolase</keyword>
<dbReference type="Pfam" id="PF01522">
    <property type="entry name" value="Polysacc_deac_1"/>
    <property type="match status" value="1"/>
</dbReference>
<dbReference type="Gene3D" id="3.20.20.370">
    <property type="entry name" value="Glycoside hydrolase/deacetylase"/>
    <property type="match status" value="1"/>
</dbReference>
<feature type="signal peptide" evidence="7">
    <location>
        <begin position="1"/>
        <end position="20"/>
    </location>
</feature>
<evidence type="ECO:0000256" key="1">
    <source>
        <dbReference type="ARBA" id="ARBA00003236"/>
    </source>
</evidence>
<evidence type="ECO:0000313" key="10">
    <source>
        <dbReference type="Proteomes" id="UP000515955"/>
    </source>
</evidence>
<dbReference type="PROSITE" id="PS51677">
    <property type="entry name" value="NODB"/>
    <property type="match status" value="1"/>
</dbReference>
<name>A0A7G9SC74_9SPHN</name>
<dbReference type="InterPro" id="IPR050248">
    <property type="entry name" value="Polysacc_deacetylase_ArnD"/>
</dbReference>
<dbReference type="KEGG" id="srhi:H9L12_02220"/>
<evidence type="ECO:0000256" key="4">
    <source>
        <dbReference type="ARBA" id="ARBA00022723"/>
    </source>
</evidence>
<feature type="domain" description="NodB homology" evidence="8">
    <location>
        <begin position="22"/>
        <end position="248"/>
    </location>
</feature>
<feature type="chain" id="PRO_5028943064" description="Chitooligosaccharide deacetylase" evidence="7">
    <location>
        <begin position="21"/>
        <end position="312"/>
    </location>
</feature>
<evidence type="ECO:0000256" key="2">
    <source>
        <dbReference type="ARBA" id="ARBA00010973"/>
    </source>
</evidence>